<dbReference type="CDD" id="cd17535">
    <property type="entry name" value="REC_NarL-like"/>
    <property type="match status" value="1"/>
</dbReference>
<accession>A0A2U1TAI9</accession>
<dbReference type="GO" id="GO:0000160">
    <property type="term" value="P:phosphorelay signal transduction system"/>
    <property type="evidence" value="ECO:0007669"/>
    <property type="project" value="InterPro"/>
</dbReference>
<evidence type="ECO:0000256" key="1">
    <source>
        <dbReference type="ARBA" id="ARBA00022553"/>
    </source>
</evidence>
<dbReference type="SMART" id="SM00421">
    <property type="entry name" value="HTH_LUXR"/>
    <property type="match status" value="1"/>
</dbReference>
<keyword evidence="2" id="KW-0805">Transcription regulation</keyword>
<name>A0A2U1TAI9_9MICO</name>
<dbReference type="PROSITE" id="PS50110">
    <property type="entry name" value="RESPONSE_REGULATORY"/>
    <property type="match status" value="1"/>
</dbReference>
<proteinExistence type="predicted"/>
<dbReference type="InterPro" id="IPR000792">
    <property type="entry name" value="Tscrpt_reg_LuxR_C"/>
</dbReference>
<dbReference type="InterPro" id="IPR016032">
    <property type="entry name" value="Sig_transdc_resp-reg_C-effctor"/>
</dbReference>
<organism evidence="8 9">
    <name type="scientific">Mycetocola zhujimingii</name>
    <dbReference type="NCBI Taxonomy" id="2079792"/>
    <lineage>
        <taxon>Bacteria</taxon>
        <taxon>Bacillati</taxon>
        <taxon>Actinomycetota</taxon>
        <taxon>Actinomycetes</taxon>
        <taxon>Micrococcales</taxon>
        <taxon>Microbacteriaceae</taxon>
        <taxon>Mycetocola</taxon>
    </lineage>
</organism>
<evidence type="ECO:0000313" key="8">
    <source>
        <dbReference type="EMBL" id="PWC04716.1"/>
    </source>
</evidence>
<dbReference type="PANTHER" id="PTHR43214">
    <property type="entry name" value="TWO-COMPONENT RESPONSE REGULATOR"/>
    <property type="match status" value="1"/>
</dbReference>
<protein>
    <submittedName>
        <fullName evidence="8">DNA-binding response regulator</fullName>
    </submittedName>
</protein>
<keyword evidence="4" id="KW-0804">Transcription</keyword>
<dbReference type="Gene3D" id="3.40.50.2300">
    <property type="match status" value="1"/>
</dbReference>
<evidence type="ECO:0000256" key="2">
    <source>
        <dbReference type="ARBA" id="ARBA00023015"/>
    </source>
</evidence>
<dbReference type="SUPFAM" id="SSF46894">
    <property type="entry name" value="C-terminal effector domain of the bipartite response regulators"/>
    <property type="match status" value="1"/>
</dbReference>
<dbReference type="GO" id="GO:0006355">
    <property type="term" value="P:regulation of DNA-templated transcription"/>
    <property type="evidence" value="ECO:0007669"/>
    <property type="project" value="InterPro"/>
</dbReference>
<reference evidence="9" key="1">
    <citation type="submission" date="2018-04" db="EMBL/GenBank/DDBJ databases">
        <authorList>
            <person name="Liu S."/>
            <person name="Wang Z."/>
            <person name="Li J."/>
        </authorList>
    </citation>
    <scope>NUCLEOTIDE SEQUENCE [LARGE SCALE GENOMIC DNA]</scope>
    <source>
        <strain evidence="9">622</strain>
    </source>
</reference>
<evidence type="ECO:0000313" key="9">
    <source>
        <dbReference type="Proteomes" id="UP000244962"/>
    </source>
</evidence>
<dbReference type="SMART" id="SM00448">
    <property type="entry name" value="REC"/>
    <property type="match status" value="1"/>
</dbReference>
<dbReference type="InterPro" id="IPR001789">
    <property type="entry name" value="Sig_transdc_resp-reg_receiver"/>
</dbReference>
<gene>
    <name evidence="8" type="ORF">DF223_14865</name>
</gene>
<dbReference type="Pfam" id="PF00072">
    <property type="entry name" value="Response_reg"/>
    <property type="match status" value="1"/>
</dbReference>
<dbReference type="PROSITE" id="PS50043">
    <property type="entry name" value="HTH_LUXR_2"/>
    <property type="match status" value="1"/>
</dbReference>
<dbReference type="CDD" id="cd06170">
    <property type="entry name" value="LuxR_C_like"/>
    <property type="match status" value="1"/>
</dbReference>
<feature type="domain" description="Response regulatory" evidence="7">
    <location>
        <begin position="1"/>
        <end position="115"/>
    </location>
</feature>
<dbReference type="Proteomes" id="UP000244962">
    <property type="component" value="Unassembled WGS sequence"/>
</dbReference>
<comment type="caution">
    <text evidence="8">The sequence shown here is derived from an EMBL/GenBank/DDBJ whole genome shotgun (WGS) entry which is preliminary data.</text>
</comment>
<keyword evidence="1" id="KW-0597">Phosphoprotein</keyword>
<dbReference type="InterPro" id="IPR039420">
    <property type="entry name" value="WalR-like"/>
</dbReference>
<keyword evidence="3 8" id="KW-0238">DNA-binding</keyword>
<dbReference type="EMBL" id="QEFB01000018">
    <property type="protein sequence ID" value="PWC04716.1"/>
    <property type="molecule type" value="Genomic_DNA"/>
</dbReference>
<dbReference type="SUPFAM" id="SSF52172">
    <property type="entry name" value="CheY-like"/>
    <property type="match status" value="1"/>
</dbReference>
<dbReference type="Pfam" id="PF00196">
    <property type="entry name" value="GerE"/>
    <property type="match status" value="1"/>
</dbReference>
<evidence type="ECO:0000256" key="4">
    <source>
        <dbReference type="ARBA" id="ARBA00023163"/>
    </source>
</evidence>
<keyword evidence="9" id="KW-1185">Reference proteome</keyword>
<comment type="caution">
    <text evidence="5">Lacks conserved residue(s) required for the propagation of feature annotation.</text>
</comment>
<evidence type="ECO:0000256" key="5">
    <source>
        <dbReference type="PROSITE-ProRule" id="PRU00169"/>
    </source>
</evidence>
<dbReference type="PRINTS" id="PR00038">
    <property type="entry name" value="HTHLUXR"/>
</dbReference>
<evidence type="ECO:0000259" key="6">
    <source>
        <dbReference type="PROSITE" id="PS50043"/>
    </source>
</evidence>
<dbReference type="PANTHER" id="PTHR43214:SF24">
    <property type="entry name" value="TRANSCRIPTIONAL REGULATORY PROTEIN NARL-RELATED"/>
    <property type="match status" value="1"/>
</dbReference>
<dbReference type="InterPro" id="IPR011006">
    <property type="entry name" value="CheY-like_superfamily"/>
</dbReference>
<dbReference type="AlphaFoldDB" id="A0A2U1TAI9"/>
<evidence type="ECO:0000259" key="7">
    <source>
        <dbReference type="PROSITE" id="PS50110"/>
    </source>
</evidence>
<sequence length="212" mass="23008">MVANDETLIRRALSAFINDAHDMSVVGEARTGDIAVQLHSQLKPDVIVIGLPMSNEDGVDSIRRIRATDPSAKFLAVTAAFSGESTITALRAGAQGFVMRDEEPSAFLDRIRDVNDGSTVLSPDATRELIAFVIATPAKAQTDDLRPAEQLSEGELAVVRLLSQGLSNTEMAATLHLSEATVKMRFSKIMSKWNVRTRVHVLIRATRAGLVR</sequence>
<dbReference type="InterPro" id="IPR058245">
    <property type="entry name" value="NreC/VraR/RcsB-like_REC"/>
</dbReference>
<evidence type="ECO:0000256" key="3">
    <source>
        <dbReference type="ARBA" id="ARBA00023125"/>
    </source>
</evidence>
<dbReference type="GO" id="GO:0003677">
    <property type="term" value="F:DNA binding"/>
    <property type="evidence" value="ECO:0007669"/>
    <property type="project" value="UniProtKB-KW"/>
</dbReference>
<feature type="domain" description="HTH luxR-type" evidence="6">
    <location>
        <begin position="144"/>
        <end position="209"/>
    </location>
</feature>